<keyword evidence="3" id="KW-1185">Reference proteome</keyword>
<feature type="transmembrane region" description="Helical" evidence="1">
    <location>
        <begin position="121"/>
        <end position="143"/>
    </location>
</feature>
<gene>
    <name evidence="2" type="ORF">NCTC10738_00012</name>
</gene>
<feature type="transmembrane region" description="Helical" evidence="1">
    <location>
        <begin position="46"/>
        <end position="66"/>
    </location>
</feature>
<name>A0A379YGQ5_9GAMM</name>
<dbReference type="EMBL" id="UGYO01000001">
    <property type="protein sequence ID" value="SUI45042.1"/>
    <property type="molecule type" value="Genomic_DNA"/>
</dbReference>
<dbReference type="Pfam" id="PF14897">
    <property type="entry name" value="EpsG"/>
    <property type="match status" value="1"/>
</dbReference>
<feature type="transmembrane region" description="Helical" evidence="1">
    <location>
        <begin position="171"/>
        <end position="191"/>
    </location>
</feature>
<evidence type="ECO:0008006" key="4">
    <source>
        <dbReference type="Google" id="ProtNLM"/>
    </source>
</evidence>
<keyword evidence="1" id="KW-0472">Membrane</keyword>
<sequence length="210" mass="24140">MDVTIEPFFYLINLVALKLDLSFEFVIAVSSFLFVYPVVKCCDKKVSIWICFYVLIYFYIASFNTVRQGISIAISSYALYRLCFFGDKRNFILLIAISSLFHFTSIIGLIVLLFRKVVFPVWMNLIFVGIFYFISSKILPLIFNSPLFLDSKYGYYASSRFSDGVELGSGAGFFLSILPYFFIIIFGKYIFDVAHTRNLAINASLRNILI</sequence>
<dbReference type="Proteomes" id="UP000254069">
    <property type="component" value="Unassembled WGS sequence"/>
</dbReference>
<protein>
    <recommendedName>
        <fullName evidence="4">EpsG family protein</fullName>
    </recommendedName>
</protein>
<feature type="transmembrane region" description="Helical" evidence="1">
    <location>
        <begin position="91"/>
        <end position="114"/>
    </location>
</feature>
<organism evidence="2 3">
    <name type="scientific">Shewanella algae</name>
    <dbReference type="NCBI Taxonomy" id="38313"/>
    <lineage>
        <taxon>Bacteria</taxon>
        <taxon>Pseudomonadati</taxon>
        <taxon>Pseudomonadota</taxon>
        <taxon>Gammaproteobacteria</taxon>
        <taxon>Alteromonadales</taxon>
        <taxon>Shewanellaceae</taxon>
        <taxon>Shewanella</taxon>
    </lineage>
</organism>
<dbReference type="AlphaFoldDB" id="A0A379YGQ5"/>
<accession>A0A379YGQ5</accession>
<dbReference type="InterPro" id="IPR049458">
    <property type="entry name" value="EpsG-like"/>
</dbReference>
<reference evidence="2 3" key="1">
    <citation type="submission" date="2018-06" db="EMBL/GenBank/DDBJ databases">
        <authorList>
            <consortium name="Pathogen Informatics"/>
            <person name="Doyle S."/>
        </authorList>
    </citation>
    <scope>NUCLEOTIDE SEQUENCE [LARGE SCALE GENOMIC DNA]</scope>
    <source>
        <strain evidence="2 3">NCTC10738</strain>
    </source>
</reference>
<evidence type="ECO:0000313" key="3">
    <source>
        <dbReference type="Proteomes" id="UP000254069"/>
    </source>
</evidence>
<evidence type="ECO:0000313" key="2">
    <source>
        <dbReference type="EMBL" id="SUI45042.1"/>
    </source>
</evidence>
<feature type="transmembrane region" description="Helical" evidence="1">
    <location>
        <begin position="21"/>
        <end position="39"/>
    </location>
</feature>
<evidence type="ECO:0000256" key="1">
    <source>
        <dbReference type="SAM" id="Phobius"/>
    </source>
</evidence>
<keyword evidence="1" id="KW-1133">Transmembrane helix</keyword>
<proteinExistence type="predicted"/>
<keyword evidence="1" id="KW-0812">Transmembrane</keyword>